<evidence type="ECO:0000256" key="1">
    <source>
        <dbReference type="SAM" id="MobiDB-lite"/>
    </source>
</evidence>
<evidence type="ECO:0000313" key="2">
    <source>
        <dbReference type="EMBL" id="CAL1395710.1"/>
    </source>
</evidence>
<gene>
    <name evidence="2" type="ORF">LTRI10_LOCUS36123</name>
</gene>
<sequence length="108" mass="11814">MIVSVDIGPPAEQKLDDLCVSLAGGNVERGPPVEVDVVDINSFVQQILDPSRVAAGRHEQQLHRAVQVLRDRQQLLLDRAPPYGIQRRLSAETEPIKGKSPGGSRCRV</sequence>
<proteinExistence type="predicted"/>
<organism evidence="2 3">
    <name type="scientific">Linum trigynum</name>
    <dbReference type="NCBI Taxonomy" id="586398"/>
    <lineage>
        <taxon>Eukaryota</taxon>
        <taxon>Viridiplantae</taxon>
        <taxon>Streptophyta</taxon>
        <taxon>Embryophyta</taxon>
        <taxon>Tracheophyta</taxon>
        <taxon>Spermatophyta</taxon>
        <taxon>Magnoliopsida</taxon>
        <taxon>eudicotyledons</taxon>
        <taxon>Gunneridae</taxon>
        <taxon>Pentapetalae</taxon>
        <taxon>rosids</taxon>
        <taxon>fabids</taxon>
        <taxon>Malpighiales</taxon>
        <taxon>Linaceae</taxon>
        <taxon>Linum</taxon>
    </lineage>
</organism>
<feature type="region of interest" description="Disordered" evidence="1">
    <location>
        <begin position="87"/>
        <end position="108"/>
    </location>
</feature>
<name>A0AAV2FDI4_9ROSI</name>
<reference evidence="2 3" key="1">
    <citation type="submission" date="2024-04" db="EMBL/GenBank/DDBJ databases">
        <authorList>
            <person name="Fracassetti M."/>
        </authorList>
    </citation>
    <scope>NUCLEOTIDE SEQUENCE [LARGE SCALE GENOMIC DNA]</scope>
</reference>
<keyword evidence="3" id="KW-1185">Reference proteome</keyword>
<accession>A0AAV2FDI4</accession>
<protein>
    <submittedName>
        <fullName evidence="2">Uncharacterized protein</fullName>
    </submittedName>
</protein>
<dbReference type="EMBL" id="OZ034819">
    <property type="protein sequence ID" value="CAL1395710.1"/>
    <property type="molecule type" value="Genomic_DNA"/>
</dbReference>
<evidence type="ECO:0000313" key="3">
    <source>
        <dbReference type="Proteomes" id="UP001497516"/>
    </source>
</evidence>
<dbReference type="AlphaFoldDB" id="A0AAV2FDI4"/>
<dbReference type="Proteomes" id="UP001497516">
    <property type="component" value="Chromosome 6"/>
</dbReference>